<dbReference type="Proteomes" id="UP001590950">
    <property type="component" value="Unassembled WGS sequence"/>
</dbReference>
<reference evidence="2 3" key="1">
    <citation type="submission" date="2024-09" db="EMBL/GenBank/DDBJ databases">
        <title>Rethinking Asexuality: The Enigmatic Case of Functional Sexual Genes in Lepraria (Stereocaulaceae).</title>
        <authorList>
            <person name="Doellman M."/>
            <person name="Sun Y."/>
            <person name="Barcenas-Pena A."/>
            <person name="Lumbsch H.T."/>
            <person name="Grewe F."/>
        </authorList>
    </citation>
    <scope>NUCLEOTIDE SEQUENCE [LARGE SCALE GENOMIC DNA]</scope>
    <source>
        <strain evidence="2 3">Mercado 3170</strain>
    </source>
</reference>
<comment type="caution">
    <text evidence="2">The sequence shown here is derived from an EMBL/GenBank/DDBJ whole genome shotgun (WGS) entry which is preliminary data.</text>
</comment>
<feature type="transmembrane region" description="Helical" evidence="1">
    <location>
        <begin position="161"/>
        <end position="182"/>
    </location>
</feature>
<keyword evidence="1" id="KW-0812">Transmembrane</keyword>
<accession>A0ABR4A4T8</accession>
<evidence type="ECO:0000313" key="3">
    <source>
        <dbReference type="Proteomes" id="UP001590950"/>
    </source>
</evidence>
<gene>
    <name evidence="2" type="ORF">N7G274_006804</name>
</gene>
<keyword evidence="1" id="KW-0472">Membrane</keyword>
<organism evidence="2 3">
    <name type="scientific">Stereocaulon virgatum</name>
    <dbReference type="NCBI Taxonomy" id="373712"/>
    <lineage>
        <taxon>Eukaryota</taxon>
        <taxon>Fungi</taxon>
        <taxon>Dikarya</taxon>
        <taxon>Ascomycota</taxon>
        <taxon>Pezizomycotina</taxon>
        <taxon>Lecanoromycetes</taxon>
        <taxon>OSLEUM clade</taxon>
        <taxon>Lecanoromycetidae</taxon>
        <taxon>Lecanorales</taxon>
        <taxon>Lecanorineae</taxon>
        <taxon>Stereocaulaceae</taxon>
        <taxon>Stereocaulon</taxon>
    </lineage>
</organism>
<name>A0ABR4A4T8_9LECA</name>
<keyword evidence="1" id="KW-1133">Transmembrane helix</keyword>
<evidence type="ECO:0000256" key="1">
    <source>
        <dbReference type="SAM" id="Phobius"/>
    </source>
</evidence>
<sequence length="318" mass="36340">MRCYQMHYLLLTLHSATHPPDSYLVHIFTLNIAKDIRAMLPVVIVRAVTLAFALAATWMAKVQYDRLAVGLLPCHLTFESCVFPLPYPAKAAQEQRPLVTKLGQNADSYDGPVDPKLAIINISEVYDEEKDEVLPDSADGKFTLRSFIESRLESFCSLGEMLWFVGTLVAPWLMCTGAAWYLQQRKIWDLRSVAIIADARLIRLQQRYEGLKNQAGIPQADSEGRQSSFSVENLRLKERVSENHFDPLDEEVRDEDESPEANRAIMRSPIFRHTAEDLRMERARAYSMAQKVTQLIEALEILQARESEQDQYYEVATQ</sequence>
<dbReference type="EMBL" id="JBEFKJ010000021">
    <property type="protein sequence ID" value="KAL2040361.1"/>
    <property type="molecule type" value="Genomic_DNA"/>
</dbReference>
<evidence type="ECO:0000313" key="2">
    <source>
        <dbReference type="EMBL" id="KAL2040361.1"/>
    </source>
</evidence>
<proteinExistence type="predicted"/>
<protein>
    <submittedName>
        <fullName evidence="2">Uncharacterized protein</fullName>
    </submittedName>
</protein>
<keyword evidence="3" id="KW-1185">Reference proteome</keyword>
<feature type="transmembrane region" description="Helical" evidence="1">
    <location>
        <begin position="38"/>
        <end position="60"/>
    </location>
</feature>